<feature type="non-terminal residue" evidence="1">
    <location>
        <position position="1"/>
    </location>
</feature>
<name>A0A0F8YXA2_9ZZZZ</name>
<proteinExistence type="predicted"/>
<organism evidence="1">
    <name type="scientific">marine sediment metagenome</name>
    <dbReference type="NCBI Taxonomy" id="412755"/>
    <lineage>
        <taxon>unclassified sequences</taxon>
        <taxon>metagenomes</taxon>
        <taxon>ecological metagenomes</taxon>
    </lineage>
</organism>
<sequence length="35" mass="4054">EDVGFIMNETGFGDVVVQLEEYKIHKGYYTLSKKD</sequence>
<dbReference type="AlphaFoldDB" id="A0A0F8YXA2"/>
<gene>
    <name evidence="1" type="ORF">LCGC14_3102930</name>
</gene>
<comment type="caution">
    <text evidence="1">The sequence shown here is derived from an EMBL/GenBank/DDBJ whole genome shotgun (WGS) entry which is preliminary data.</text>
</comment>
<reference evidence="1" key="1">
    <citation type="journal article" date="2015" name="Nature">
        <title>Complex archaea that bridge the gap between prokaryotes and eukaryotes.</title>
        <authorList>
            <person name="Spang A."/>
            <person name="Saw J.H."/>
            <person name="Jorgensen S.L."/>
            <person name="Zaremba-Niedzwiedzka K."/>
            <person name="Martijn J."/>
            <person name="Lind A.E."/>
            <person name="van Eijk R."/>
            <person name="Schleper C."/>
            <person name="Guy L."/>
            <person name="Ettema T.J."/>
        </authorList>
    </citation>
    <scope>NUCLEOTIDE SEQUENCE</scope>
</reference>
<dbReference type="EMBL" id="LAZR01066921">
    <property type="protein sequence ID" value="KKK52636.1"/>
    <property type="molecule type" value="Genomic_DNA"/>
</dbReference>
<protein>
    <submittedName>
        <fullName evidence="1">Uncharacterized protein</fullName>
    </submittedName>
</protein>
<evidence type="ECO:0000313" key="1">
    <source>
        <dbReference type="EMBL" id="KKK52636.1"/>
    </source>
</evidence>
<accession>A0A0F8YXA2</accession>